<accession>A0A2I0UIS8</accession>
<dbReference type="AlphaFoldDB" id="A0A2I0UIS8"/>
<organism evidence="1 2">
    <name type="scientific">Limosa lapponica baueri</name>
    <dbReference type="NCBI Taxonomy" id="1758121"/>
    <lineage>
        <taxon>Eukaryota</taxon>
        <taxon>Metazoa</taxon>
        <taxon>Chordata</taxon>
        <taxon>Craniata</taxon>
        <taxon>Vertebrata</taxon>
        <taxon>Euteleostomi</taxon>
        <taxon>Archelosauria</taxon>
        <taxon>Archosauria</taxon>
        <taxon>Dinosauria</taxon>
        <taxon>Saurischia</taxon>
        <taxon>Theropoda</taxon>
        <taxon>Coelurosauria</taxon>
        <taxon>Aves</taxon>
        <taxon>Neognathae</taxon>
        <taxon>Neoaves</taxon>
        <taxon>Charadriiformes</taxon>
        <taxon>Scolopacidae</taxon>
        <taxon>Limosa</taxon>
    </lineage>
</organism>
<reference evidence="2" key="1">
    <citation type="submission" date="2017-11" db="EMBL/GenBank/DDBJ databases">
        <authorList>
            <person name="Lima N.C."/>
            <person name="Parody-Merino A.M."/>
            <person name="Battley P.F."/>
            <person name="Fidler A.E."/>
            <person name="Prosdocimi F."/>
        </authorList>
    </citation>
    <scope>NUCLEOTIDE SEQUENCE [LARGE SCALE GENOMIC DNA]</scope>
</reference>
<name>A0A2I0UIS8_LIMLA</name>
<evidence type="ECO:0000313" key="2">
    <source>
        <dbReference type="Proteomes" id="UP000233556"/>
    </source>
</evidence>
<keyword evidence="2" id="KW-1185">Reference proteome</keyword>
<dbReference type="OrthoDB" id="6118220at2759"/>
<sequence>MAPGAINPPRQEGEQSKVLNLHMHTSRNRITLESDSGTNGRGAMLDLILTNKEGPVGNVKLKGSLSCSYDEMVEFKILRATRREFCKLTTLDFRRPGFGLFRDLFVRVPWDKALQGKWVQEVLVDKGKATDITYLDLCKASDNVLHDILVSKLKRHGFDG</sequence>
<gene>
    <name evidence="1" type="ORF">llap_3761</name>
</gene>
<dbReference type="Proteomes" id="UP000233556">
    <property type="component" value="Unassembled WGS sequence"/>
</dbReference>
<evidence type="ECO:0000313" key="1">
    <source>
        <dbReference type="EMBL" id="PKU45926.1"/>
    </source>
</evidence>
<evidence type="ECO:0008006" key="3">
    <source>
        <dbReference type="Google" id="ProtNLM"/>
    </source>
</evidence>
<reference evidence="2" key="2">
    <citation type="submission" date="2017-12" db="EMBL/GenBank/DDBJ databases">
        <title>Genome sequence of the Bar-tailed Godwit (Limosa lapponica baueri).</title>
        <authorList>
            <person name="Lima N.C.B."/>
            <person name="Parody-Merino A.M."/>
            <person name="Battley P.F."/>
            <person name="Fidler A.E."/>
            <person name="Prosdocimi F."/>
        </authorList>
    </citation>
    <scope>NUCLEOTIDE SEQUENCE [LARGE SCALE GENOMIC DNA]</scope>
</reference>
<proteinExistence type="predicted"/>
<protein>
    <recommendedName>
        <fullName evidence="3">Glycerol kinase</fullName>
    </recommendedName>
</protein>
<dbReference type="EMBL" id="KZ505736">
    <property type="protein sequence ID" value="PKU45926.1"/>
    <property type="molecule type" value="Genomic_DNA"/>
</dbReference>